<gene>
    <name evidence="1" type="ORF">PDE001_LOCUS3325</name>
</gene>
<keyword evidence="2" id="KW-1185">Reference proteome</keyword>
<accession>A0AAV0TSZ4</accession>
<comment type="caution">
    <text evidence="1">The sequence shown here is derived from an EMBL/GenBank/DDBJ whole genome shotgun (WGS) entry which is preliminary data.</text>
</comment>
<proteinExistence type="predicted"/>
<organism evidence="1 2">
    <name type="scientific">Peronospora destructor</name>
    <dbReference type="NCBI Taxonomy" id="86335"/>
    <lineage>
        <taxon>Eukaryota</taxon>
        <taxon>Sar</taxon>
        <taxon>Stramenopiles</taxon>
        <taxon>Oomycota</taxon>
        <taxon>Peronosporomycetes</taxon>
        <taxon>Peronosporales</taxon>
        <taxon>Peronosporaceae</taxon>
        <taxon>Peronospora</taxon>
    </lineage>
</organism>
<evidence type="ECO:0000313" key="2">
    <source>
        <dbReference type="Proteomes" id="UP001162029"/>
    </source>
</evidence>
<dbReference type="EMBL" id="CANTFM010000566">
    <property type="protein sequence ID" value="CAI5725328.1"/>
    <property type="molecule type" value="Genomic_DNA"/>
</dbReference>
<reference evidence="1" key="1">
    <citation type="submission" date="2022-12" db="EMBL/GenBank/DDBJ databases">
        <authorList>
            <person name="Webb A."/>
        </authorList>
    </citation>
    <scope>NUCLEOTIDE SEQUENCE</scope>
    <source>
        <strain evidence="1">Pd1</strain>
    </source>
</reference>
<protein>
    <submittedName>
        <fullName evidence="1">Uncharacterized protein</fullName>
    </submittedName>
</protein>
<dbReference type="AlphaFoldDB" id="A0AAV0TSZ4"/>
<sequence length="78" mass="9104">MWVVEELWYLRQLFVKNVHRLLHLLSKTVRKARAEIAALLQKYYGLLFEDTPVKVYKAVVDFQQVAHGGACGHTLKKH</sequence>
<dbReference type="Proteomes" id="UP001162029">
    <property type="component" value="Unassembled WGS sequence"/>
</dbReference>
<evidence type="ECO:0000313" key="1">
    <source>
        <dbReference type="EMBL" id="CAI5725328.1"/>
    </source>
</evidence>
<name>A0AAV0TSZ4_9STRA</name>